<reference evidence="2 3" key="1">
    <citation type="journal article" date="2013" name="Curr. Biol.">
        <title>The Genome of the Foraminiferan Reticulomyxa filosa.</title>
        <authorList>
            <person name="Glockner G."/>
            <person name="Hulsmann N."/>
            <person name="Schleicher M."/>
            <person name="Noegel A.A."/>
            <person name="Eichinger L."/>
            <person name="Gallinger C."/>
            <person name="Pawlowski J."/>
            <person name="Sierra R."/>
            <person name="Euteneuer U."/>
            <person name="Pillet L."/>
            <person name="Moustafa A."/>
            <person name="Platzer M."/>
            <person name="Groth M."/>
            <person name="Szafranski K."/>
            <person name="Schliwa M."/>
        </authorList>
    </citation>
    <scope>NUCLEOTIDE SEQUENCE [LARGE SCALE GENOMIC DNA]</scope>
</reference>
<evidence type="ECO:0000313" key="3">
    <source>
        <dbReference type="Proteomes" id="UP000023152"/>
    </source>
</evidence>
<dbReference type="EMBL" id="ASPP01049348">
    <property type="protein sequence ID" value="ETN97544.1"/>
    <property type="molecule type" value="Genomic_DNA"/>
</dbReference>
<keyword evidence="3" id="KW-1185">Reference proteome</keyword>
<feature type="non-terminal residue" evidence="2">
    <location>
        <position position="1"/>
    </location>
</feature>
<feature type="region of interest" description="Disordered" evidence="1">
    <location>
        <begin position="1"/>
        <end position="58"/>
    </location>
</feature>
<feature type="non-terminal residue" evidence="2">
    <location>
        <position position="130"/>
    </location>
</feature>
<organism evidence="2 3">
    <name type="scientific">Reticulomyxa filosa</name>
    <dbReference type="NCBI Taxonomy" id="46433"/>
    <lineage>
        <taxon>Eukaryota</taxon>
        <taxon>Sar</taxon>
        <taxon>Rhizaria</taxon>
        <taxon>Retaria</taxon>
        <taxon>Foraminifera</taxon>
        <taxon>Monothalamids</taxon>
        <taxon>Reticulomyxidae</taxon>
        <taxon>Reticulomyxa</taxon>
    </lineage>
</organism>
<sequence>VQELKKLEDDELEDEELEDDELENDELDNELEDNELEDDELEDNELEHNELEDDELEEVCTKSKLGKKQEKFSNGFGEYTDSLCAQGIKSKDQLSALETRKITALAKAVSMTIGVSKKFEEAVEYLSEGK</sequence>
<name>X6L9Y6_RETFI</name>
<gene>
    <name evidence="2" type="ORF">RFI_39985</name>
</gene>
<dbReference type="Proteomes" id="UP000023152">
    <property type="component" value="Unassembled WGS sequence"/>
</dbReference>
<dbReference type="AlphaFoldDB" id="X6L9Y6"/>
<feature type="compositionally biased region" description="Acidic residues" evidence="1">
    <location>
        <begin position="9"/>
        <end position="58"/>
    </location>
</feature>
<protein>
    <submittedName>
        <fullName evidence="2">Uncharacterized protein</fullName>
    </submittedName>
</protein>
<proteinExistence type="predicted"/>
<accession>X6L9Y6</accession>
<evidence type="ECO:0000313" key="2">
    <source>
        <dbReference type="EMBL" id="ETN97544.1"/>
    </source>
</evidence>
<evidence type="ECO:0000256" key="1">
    <source>
        <dbReference type="SAM" id="MobiDB-lite"/>
    </source>
</evidence>
<comment type="caution">
    <text evidence="2">The sequence shown here is derived from an EMBL/GenBank/DDBJ whole genome shotgun (WGS) entry which is preliminary data.</text>
</comment>